<gene>
    <name evidence="2" type="ORF">Phou_037050</name>
</gene>
<feature type="region of interest" description="Disordered" evidence="1">
    <location>
        <begin position="58"/>
        <end position="80"/>
    </location>
</feature>
<organism evidence="2 3">
    <name type="scientific">Phytohabitans houttuyneae</name>
    <dbReference type="NCBI Taxonomy" id="1076126"/>
    <lineage>
        <taxon>Bacteria</taxon>
        <taxon>Bacillati</taxon>
        <taxon>Actinomycetota</taxon>
        <taxon>Actinomycetes</taxon>
        <taxon>Micromonosporales</taxon>
        <taxon>Micromonosporaceae</taxon>
    </lineage>
</organism>
<name>A0A6V8KFL5_9ACTN</name>
<comment type="caution">
    <text evidence="2">The sequence shown here is derived from an EMBL/GenBank/DDBJ whole genome shotgun (WGS) entry which is preliminary data.</text>
</comment>
<proteinExistence type="predicted"/>
<dbReference type="EMBL" id="BLPF01000001">
    <property type="protein sequence ID" value="GFJ79525.1"/>
    <property type="molecule type" value="Genomic_DNA"/>
</dbReference>
<reference evidence="2 3" key="2">
    <citation type="submission" date="2020-03" db="EMBL/GenBank/DDBJ databases">
        <authorList>
            <person name="Ichikawa N."/>
            <person name="Kimura A."/>
            <person name="Kitahashi Y."/>
            <person name="Uohara A."/>
        </authorList>
    </citation>
    <scope>NUCLEOTIDE SEQUENCE [LARGE SCALE GENOMIC DNA]</scope>
    <source>
        <strain evidence="2 3">NBRC 108639</strain>
    </source>
</reference>
<dbReference type="Proteomes" id="UP000482800">
    <property type="component" value="Unassembled WGS sequence"/>
</dbReference>
<reference evidence="2 3" key="1">
    <citation type="submission" date="2020-03" db="EMBL/GenBank/DDBJ databases">
        <title>Whole genome shotgun sequence of Phytohabitans houttuyneae NBRC 108639.</title>
        <authorList>
            <person name="Komaki H."/>
            <person name="Tamura T."/>
        </authorList>
    </citation>
    <scope>NUCLEOTIDE SEQUENCE [LARGE SCALE GENOMIC DNA]</scope>
    <source>
        <strain evidence="2 3">NBRC 108639</strain>
    </source>
</reference>
<sequence>MWGSTPYGGDVGTDRHRTPRFNVSVDQELWDAYGDVVGDGGRSDDLREYMTWRVEHPDEPLPGRFRGPVKKVRARRTGDE</sequence>
<protein>
    <submittedName>
        <fullName evidence="2">Uncharacterized protein</fullName>
    </submittedName>
</protein>
<dbReference type="AlphaFoldDB" id="A0A6V8KFL5"/>
<keyword evidence="3" id="KW-1185">Reference proteome</keyword>
<accession>A0A6V8KFL5</accession>
<evidence type="ECO:0000256" key="1">
    <source>
        <dbReference type="SAM" id="MobiDB-lite"/>
    </source>
</evidence>
<feature type="compositionally biased region" description="Basic residues" evidence="1">
    <location>
        <begin position="67"/>
        <end position="80"/>
    </location>
</feature>
<evidence type="ECO:0000313" key="2">
    <source>
        <dbReference type="EMBL" id="GFJ79525.1"/>
    </source>
</evidence>
<evidence type="ECO:0000313" key="3">
    <source>
        <dbReference type="Proteomes" id="UP000482800"/>
    </source>
</evidence>